<reference evidence="4 7" key="1">
    <citation type="submission" date="2019-05" db="EMBL/GenBank/DDBJ databases">
        <authorList>
            <person name="Schori C."/>
            <person name="Ahrens C."/>
        </authorList>
    </citation>
    <scope>NUCLEOTIDE SEQUENCE [LARGE SCALE GENOMIC DNA]</scope>
    <source>
        <strain evidence="4 7">DSM 10702</strain>
    </source>
</reference>
<dbReference type="Proteomes" id="UP000474042">
    <property type="component" value="Unassembled WGS sequence"/>
</dbReference>
<evidence type="ECO:0000313" key="6">
    <source>
        <dbReference type="Proteomes" id="UP000474042"/>
    </source>
</evidence>
<reference evidence="2 5" key="2">
    <citation type="submission" date="2019-07" db="EMBL/GenBank/DDBJ databases">
        <title>Whole genome shotgun sequence of Clostridium butyricum NBRC 3858.</title>
        <authorList>
            <person name="Hosoyama A."/>
            <person name="Uohara A."/>
            <person name="Ohji S."/>
            <person name="Ichikawa N."/>
        </authorList>
    </citation>
    <scope>NUCLEOTIDE SEQUENCE [LARGE SCALE GENOMIC DNA]</scope>
    <source>
        <strain evidence="2 5">NBRC 3858</strain>
    </source>
</reference>
<dbReference type="GeneID" id="92943022"/>
<evidence type="ECO:0000313" key="5">
    <source>
        <dbReference type="Proteomes" id="UP000321089"/>
    </source>
</evidence>
<protein>
    <submittedName>
        <fullName evidence="3 4">Diguanylate cyclase</fullName>
    </submittedName>
    <submittedName>
        <fullName evidence="2">Signal transduction protein</fullName>
    </submittedName>
</protein>
<dbReference type="PANTHER" id="PTHR45138">
    <property type="entry name" value="REGULATORY COMPONENTS OF SENSORY TRANSDUCTION SYSTEM"/>
    <property type="match status" value="1"/>
</dbReference>
<evidence type="ECO:0000259" key="1">
    <source>
        <dbReference type="PROSITE" id="PS50887"/>
    </source>
</evidence>
<dbReference type="SMART" id="SM00267">
    <property type="entry name" value="GGDEF"/>
    <property type="match status" value="1"/>
</dbReference>
<dbReference type="EMBL" id="CP040626">
    <property type="protein sequence ID" value="QMW89881.1"/>
    <property type="molecule type" value="Genomic_DNA"/>
</dbReference>
<dbReference type="SUPFAM" id="SSF55073">
    <property type="entry name" value="Nucleotide cyclase"/>
    <property type="match status" value="1"/>
</dbReference>
<dbReference type="NCBIfam" id="TIGR00254">
    <property type="entry name" value="GGDEF"/>
    <property type="match status" value="1"/>
</dbReference>
<dbReference type="Pfam" id="PF00990">
    <property type="entry name" value="GGDEF"/>
    <property type="match status" value="1"/>
</dbReference>
<dbReference type="GO" id="GO:0052621">
    <property type="term" value="F:diguanylate cyclase activity"/>
    <property type="evidence" value="ECO:0007669"/>
    <property type="project" value="TreeGrafter"/>
</dbReference>
<gene>
    <name evidence="2" type="ORF">CBU02nite_10150</name>
    <name evidence="4" type="ORF">FF104_02650</name>
    <name evidence="3" type="ORF">GND98_000325</name>
</gene>
<reference evidence="3 6" key="3">
    <citation type="submission" date="2020-01" db="EMBL/GenBank/DDBJ databases">
        <title>Genome sequence of a 1,3-propanediol producer, Clostridium butyricum S3.</title>
        <authorList>
            <person name="Zhou J."/>
        </authorList>
    </citation>
    <scope>NUCLEOTIDE SEQUENCE [LARGE SCALE GENOMIC DNA]</scope>
    <source>
        <strain evidence="3 6">S3</strain>
    </source>
</reference>
<dbReference type="SUPFAM" id="SSF55781">
    <property type="entry name" value="GAF domain-like"/>
    <property type="match status" value="1"/>
</dbReference>
<dbReference type="Gene3D" id="3.30.70.270">
    <property type="match status" value="1"/>
</dbReference>
<dbReference type="PANTHER" id="PTHR45138:SF9">
    <property type="entry name" value="DIGUANYLATE CYCLASE DGCM-RELATED"/>
    <property type="match status" value="1"/>
</dbReference>
<dbReference type="PROSITE" id="PS50887">
    <property type="entry name" value="GGDEF"/>
    <property type="match status" value="1"/>
</dbReference>
<dbReference type="RefSeq" id="WP_035765309.1">
    <property type="nucleotide sequence ID" value="NZ_AP019716.1"/>
</dbReference>
<evidence type="ECO:0000313" key="3">
    <source>
        <dbReference type="EMBL" id="NAS16350.1"/>
    </source>
</evidence>
<dbReference type="InterPro" id="IPR000160">
    <property type="entry name" value="GGDEF_dom"/>
</dbReference>
<dbReference type="EMBL" id="BKBC01000009">
    <property type="protein sequence ID" value="GEQ20509.1"/>
    <property type="molecule type" value="Genomic_DNA"/>
</dbReference>
<evidence type="ECO:0000313" key="7">
    <source>
        <dbReference type="Proteomes" id="UP000515243"/>
    </source>
</evidence>
<sequence length="363" mass="41959">MIDYKQLYNSLKSEYETYQQFSEKHMQELVNKNIKLEKNIDALSNIVEIGKYMNAYLSDDNLISMINDMILGILGVTYSTIFILENGELSIKASNIDSMNIKLTSTEIASISKEEEFIMNDENIIKQTGSAKVDIHSIMGIPIVLRSKFIGYILVEHKMFNFMTTELKIFLKSIANQIAIIIENSFLYRQLENLTQTDSLMGIYNRKYFLDFLEKSIKENEDRKFAVVMVDIDDFKNVNDTYGHQFGDEVLKNTAKILKKWTEENDLLARYGGEELIMYISDIKDAESVFNKIEIIRKELENSKVNCYGLSDSVTASFGMAFYPEESKDIKELIKVADDLLYESKRQGKNKVLYSKILKKQTI</sequence>
<dbReference type="InterPro" id="IPR050469">
    <property type="entry name" value="Diguanylate_Cyclase"/>
</dbReference>
<accession>A0A512TJW4</accession>
<evidence type="ECO:0000313" key="4">
    <source>
        <dbReference type="EMBL" id="QMW89881.1"/>
    </source>
</evidence>
<evidence type="ECO:0000313" key="2">
    <source>
        <dbReference type="EMBL" id="GEQ20509.1"/>
    </source>
</evidence>
<dbReference type="CDD" id="cd01949">
    <property type="entry name" value="GGDEF"/>
    <property type="match status" value="1"/>
</dbReference>
<dbReference type="AlphaFoldDB" id="A0A512TJW4"/>
<dbReference type="InterPro" id="IPR029787">
    <property type="entry name" value="Nucleotide_cyclase"/>
</dbReference>
<organism evidence="2 5">
    <name type="scientific">Clostridium butyricum</name>
    <dbReference type="NCBI Taxonomy" id="1492"/>
    <lineage>
        <taxon>Bacteria</taxon>
        <taxon>Bacillati</taxon>
        <taxon>Bacillota</taxon>
        <taxon>Clostridia</taxon>
        <taxon>Eubacteriales</taxon>
        <taxon>Clostridiaceae</taxon>
        <taxon>Clostridium</taxon>
    </lineage>
</organism>
<dbReference type="FunFam" id="3.30.70.270:FF:000001">
    <property type="entry name" value="Diguanylate cyclase domain protein"/>
    <property type="match status" value="1"/>
</dbReference>
<proteinExistence type="predicted"/>
<dbReference type="Gene3D" id="3.30.450.40">
    <property type="match status" value="1"/>
</dbReference>
<dbReference type="EMBL" id="WOFV02000001">
    <property type="protein sequence ID" value="NAS16350.1"/>
    <property type="molecule type" value="Genomic_DNA"/>
</dbReference>
<dbReference type="InterPro" id="IPR029016">
    <property type="entry name" value="GAF-like_dom_sf"/>
</dbReference>
<name>A0A512TJW4_CLOBU</name>
<dbReference type="InterPro" id="IPR043128">
    <property type="entry name" value="Rev_trsase/Diguanyl_cyclase"/>
</dbReference>
<dbReference type="Proteomes" id="UP000515243">
    <property type="component" value="Chromosome 1"/>
</dbReference>
<feature type="domain" description="GGDEF" evidence="1">
    <location>
        <begin position="223"/>
        <end position="357"/>
    </location>
</feature>
<dbReference type="Proteomes" id="UP000321089">
    <property type="component" value="Unassembled WGS sequence"/>
</dbReference>